<dbReference type="AlphaFoldDB" id="A0A0K2TRL8"/>
<protein>
    <submittedName>
        <fullName evidence="1">Uncharacterized protein</fullName>
    </submittedName>
</protein>
<proteinExistence type="predicted"/>
<organism evidence="1">
    <name type="scientific">Lepeophtheirus salmonis</name>
    <name type="common">Salmon louse</name>
    <name type="synonym">Caligus salmonis</name>
    <dbReference type="NCBI Taxonomy" id="72036"/>
    <lineage>
        <taxon>Eukaryota</taxon>
        <taxon>Metazoa</taxon>
        <taxon>Ecdysozoa</taxon>
        <taxon>Arthropoda</taxon>
        <taxon>Crustacea</taxon>
        <taxon>Multicrustacea</taxon>
        <taxon>Hexanauplia</taxon>
        <taxon>Copepoda</taxon>
        <taxon>Siphonostomatoida</taxon>
        <taxon>Caligidae</taxon>
        <taxon>Lepeophtheirus</taxon>
    </lineage>
</organism>
<reference evidence="1" key="1">
    <citation type="submission" date="2014-05" db="EMBL/GenBank/DDBJ databases">
        <authorList>
            <person name="Chronopoulou M."/>
        </authorList>
    </citation>
    <scope>NUCLEOTIDE SEQUENCE</scope>
    <source>
        <tissue evidence="1">Whole organism</tissue>
    </source>
</reference>
<sequence length="109" mass="12872">MPYACVNPGCNGDQRRKEMPPQVTTHRIQSEGANGLLLSRNYETIRIIVNIKKKLQLCLRLIFDLMTYESKDSNSRRKKKERVKKPRYLSVLKKIILLFPHLRRKNSFT</sequence>
<dbReference type="EMBL" id="HACA01011333">
    <property type="protein sequence ID" value="CDW28694.1"/>
    <property type="molecule type" value="Transcribed_RNA"/>
</dbReference>
<name>A0A0K2TRL8_LEPSM</name>
<evidence type="ECO:0000313" key="1">
    <source>
        <dbReference type="EMBL" id="CDW28694.1"/>
    </source>
</evidence>
<accession>A0A0K2TRL8</accession>